<evidence type="ECO:0000256" key="1">
    <source>
        <dbReference type="SAM" id="SignalP"/>
    </source>
</evidence>
<evidence type="ECO:0000313" key="3">
    <source>
        <dbReference type="Proteomes" id="UP000319829"/>
    </source>
</evidence>
<keyword evidence="1" id="KW-0732">Signal</keyword>
<sequence length="195" mass="19568">MRCHTLVVAALITFSMFTASNATAGDLRTLELSEAPVIPVVPYDSITPAAARAMSPGRAFLYSFFGTAIPVGVGGATALGNNELSAGSLVAIGGAVVGPSLGHFYAQRYGRAIRGIVIRGVATAIVAGTVTTDTRSDGLAALSAGALLVGITSFVVDIAGAPHSARVHNETVAGRVRLGVAPLAGPPGVAVRVTF</sequence>
<accession>A0A538SWS6</accession>
<gene>
    <name evidence="2" type="ORF">E6K74_01925</name>
</gene>
<comment type="caution">
    <text evidence="2">The sequence shown here is derived from an EMBL/GenBank/DDBJ whole genome shotgun (WGS) entry which is preliminary data.</text>
</comment>
<organism evidence="2 3">
    <name type="scientific">Eiseniibacteriota bacterium</name>
    <dbReference type="NCBI Taxonomy" id="2212470"/>
    <lineage>
        <taxon>Bacteria</taxon>
        <taxon>Candidatus Eiseniibacteriota</taxon>
    </lineage>
</organism>
<evidence type="ECO:0000313" key="2">
    <source>
        <dbReference type="EMBL" id="TMQ55848.1"/>
    </source>
</evidence>
<proteinExistence type="predicted"/>
<name>A0A538SWS6_UNCEI</name>
<reference evidence="2 3" key="1">
    <citation type="journal article" date="2019" name="Nat. Microbiol.">
        <title>Mediterranean grassland soil C-N compound turnover is dependent on rainfall and depth, and is mediated by genomically divergent microorganisms.</title>
        <authorList>
            <person name="Diamond S."/>
            <person name="Andeer P.F."/>
            <person name="Li Z."/>
            <person name="Crits-Christoph A."/>
            <person name="Burstein D."/>
            <person name="Anantharaman K."/>
            <person name="Lane K.R."/>
            <person name="Thomas B.C."/>
            <person name="Pan C."/>
            <person name="Northen T.R."/>
            <person name="Banfield J.F."/>
        </authorList>
    </citation>
    <scope>NUCLEOTIDE SEQUENCE [LARGE SCALE GENOMIC DNA]</scope>
    <source>
        <strain evidence="2">WS_4</strain>
    </source>
</reference>
<dbReference type="EMBL" id="VBOU01000012">
    <property type="protein sequence ID" value="TMQ55848.1"/>
    <property type="molecule type" value="Genomic_DNA"/>
</dbReference>
<dbReference type="Proteomes" id="UP000319829">
    <property type="component" value="Unassembled WGS sequence"/>
</dbReference>
<protein>
    <submittedName>
        <fullName evidence="2">Uncharacterized protein</fullName>
    </submittedName>
</protein>
<feature type="chain" id="PRO_5021714639" evidence="1">
    <location>
        <begin position="25"/>
        <end position="195"/>
    </location>
</feature>
<dbReference type="AlphaFoldDB" id="A0A538SWS6"/>
<feature type="signal peptide" evidence="1">
    <location>
        <begin position="1"/>
        <end position="24"/>
    </location>
</feature>